<proteinExistence type="predicted"/>
<gene>
    <name evidence="2" type="ORF">QRX60_20755</name>
</gene>
<evidence type="ECO:0000313" key="2">
    <source>
        <dbReference type="EMBL" id="WIY06148.1"/>
    </source>
</evidence>
<evidence type="ECO:0000313" key="3">
    <source>
        <dbReference type="Proteomes" id="UP001239397"/>
    </source>
</evidence>
<feature type="compositionally biased region" description="Pro residues" evidence="1">
    <location>
        <begin position="7"/>
        <end position="21"/>
    </location>
</feature>
<name>A0A9Y2JWT2_9PSEU</name>
<feature type="region of interest" description="Disordered" evidence="1">
    <location>
        <begin position="1"/>
        <end position="21"/>
    </location>
</feature>
<protein>
    <submittedName>
        <fullName evidence="2">Uncharacterized protein</fullName>
    </submittedName>
</protein>
<sequence length="171" mass="17307">MTSAFEPVPPDPWTPPQVPPPVRTRTNPWHLLLAAAAGAALVGALWAGLDLADSGAPISTPATSGEAFDLRGTFTLYSGGYGYGTCGGSGGYSDITTGTTVTVYNAAGTVLSQGALGTGRPNGAGSCVFSLAAPNVPAGEKFYLVEVSHRGRIMVQPEDARNGNVALSLGN</sequence>
<organism evidence="2 3">
    <name type="scientific">Amycolatopsis mongoliensis</name>
    <dbReference type="NCBI Taxonomy" id="715475"/>
    <lineage>
        <taxon>Bacteria</taxon>
        <taxon>Bacillati</taxon>
        <taxon>Actinomycetota</taxon>
        <taxon>Actinomycetes</taxon>
        <taxon>Pseudonocardiales</taxon>
        <taxon>Pseudonocardiaceae</taxon>
        <taxon>Amycolatopsis</taxon>
    </lineage>
</organism>
<reference evidence="2 3" key="1">
    <citation type="submission" date="2023-06" db="EMBL/GenBank/DDBJ databases">
        <authorList>
            <person name="Oyuntsetseg B."/>
            <person name="Kim S.B."/>
        </authorList>
    </citation>
    <scope>NUCLEOTIDE SEQUENCE [LARGE SCALE GENOMIC DNA]</scope>
    <source>
        <strain evidence="2 3">4-36</strain>
    </source>
</reference>
<evidence type="ECO:0000256" key="1">
    <source>
        <dbReference type="SAM" id="MobiDB-lite"/>
    </source>
</evidence>
<dbReference type="AlphaFoldDB" id="A0A9Y2JWT2"/>
<keyword evidence="3" id="KW-1185">Reference proteome</keyword>
<dbReference type="Proteomes" id="UP001239397">
    <property type="component" value="Chromosome"/>
</dbReference>
<accession>A0A9Y2JWT2</accession>
<dbReference type="KEGG" id="amog:QRX60_20755"/>
<dbReference type="EMBL" id="CP127295">
    <property type="protein sequence ID" value="WIY06148.1"/>
    <property type="molecule type" value="Genomic_DNA"/>
</dbReference>
<dbReference type="RefSeq" id="WP_286002414.1">
    <property type="nucleotide sequence ID" value="NZ_CP127295.1"/>
</dbReference>